<reference evidence="4" key="1">
    <citation type="journal article" date="2022" name="Environ. Microbiol.">
        <title>Functional analysis, diversity, and distribution of carbendazim hydrolases MheI and CbmA, responsible for the initial step in carbendazim degradation.</title>
        <authorList>
            <person name="Zhang M."/>
            <person name="Bai X."/>
            <person name="Li Q."/>
            <person name="Zhang L."/>
            <person name="Zhu Q."/>
            <person name="Gao S."/>
            <person name="Ke Z."/>
            <person name="Jiang M."/>
            <person name="Hu J."/>
            <person name="Qiu J."/>
            <person name="Hong Q."/>
        </authorList>
    </citation>
    <scope>NUCLEOTIDE SEQUENCE [LARGE SCALE GENOMIC DNA]</scope>
    <source>
        <strain evidence="4">djl-6</strain>
    </source>
</reference>
<feature type="region of interest" description="Disordered" evidence="1">
    <location>
        <begin position="408"/>
        <end position="437"/>
    </location>
</feature>
<keyword evidence="4" id="KW-1185">Reference proteome</keyword>
<feature type="compositionally biased region" description="Basic and acidic residues" evidence="1">
    <location>
        <begin position="410"/>
        <end position="432"/>
    </location>
</feature>
<organism evidence="3 4">
    <name type="scientific">Rhodococcus qingshengii JCM 15477</name>
    <dbReference type="NCBI Taxonomy" id="1303681"/>
    <lineage>
        <taxon>Bacteria</taxon>
        <taxon>Bacillati</taxon>
        <taxon>Actinomycetota</taxon>
        <taxon>Actinomycetes</taxon>
        <taxon>Mycobacteriales</taxon>
        <taxon>Nocardiaceae</taxon>
        <taxon>Rhodococcus</taxon>
        <taxon>Rhodococcus erythropolis group</taxon>
    </lineage>
</organism>
<evidence type="ECO:0000256" key="2">
    <source>
        <dbReference type="SAM" id="Phobius"/>
    </source>
</evidence>
<feature type="transmembrane region" description="Helical" evidence="2">
    <location>
        <begin position="21"/>
        <end position="41"/>
    </location>
</feature>
<keyword evidence="2" id="KW-0812">Transmembrane</keyword>
<evidence type="ECO:0000313" key="3">
    <source>
        <dbReference type="EMBL" id="UPU46419.1"/>
    </source>
</evidence>
<keyword evidence="3" id="KW-0614">Plasmid</keyword>
<evidence type="ECO:0008006" key="5">
    <source>
        <dbReference type="Google" id="ProtNLM"/>
    </source>
</evidence>
<protein>
    <recommendedName>
        <fullName evidence="5">Integral membrane protein</fullName>
    </recommendedName>
</protein>
<geneLocation type="plasmid" evidence="3 4">
    <name>pdjl-6-3</name>
</geneLocation>
<evidence type="ECO:0000313" key="4">
    <source>
        <dbReference type="Proteomes" id="UP000831484"/>
    </source>
</evidence>
<sequence length="528" mass="58282">MSEQRTSILGRQIARKGNLPFAEPVLIAWSATLILALVLIFVIGQNIWVLGFDLALILAVIGATFEFGQRESYAASKAKQIRNRQRRKRGEHVYVSARDENFGDPDHDPGWEFPVPLYQTKPVDLAGTGLDDMFILEHTTPGDNNYYSVIVAMQGLAEGLRGDAEWAVTSAAFGRILAGFAKRSSFVRGVALLHRSVPADMAPHENWMMRMISAAGESVRRIDEAIRSYGQLLDRNAPYVEEHRSYCVLIIPKSPTFLAEAARIARRKDAALVGGIAQVIRDETEKAQHSLERAGMGRVEVYGEQRACAVIRAFQDPTFPLDAHKGVRWNNCWPSYIGRDESVEVAGAWHTRAGVIPPRAIEPRELGPLWLGPFLTGVEPDVGDDEIAAAPTIRTVMVRMDFVEASQSREAAKKDVTRDEAKRIEESRKGKTTDGASDVAITESARRRQDLLPGSGHHGLIYSMAVSVTGRNEDDALRAGTRVEQAADNCGIGEIVWQDNRHDVAAFLTLPLGRGLAATKWTRIKTRG</sequence>
<evidence type="ECO:0000256" key="1">
    <source>
        <dbReference type="SAM" id="MobiDB-lite"/>
    </source>
</evidence>
<dbReference type="EMBL" id="CP096566">
    <property type="protein sequence ID" value="UPU46419.1"/>
    <property type="molecule type" value="Genomic_DNA"/>
</dbReference>
<accession>A0AB38RP52</accession>
<keyword evidence="2" id="KW-0472">Membrane</keyword>
<proteinExistence type="predicted"/>
<keyword evidence="2" id="KW-1133">Transmembrane helix</keyword>
<name>A0AB38RP52_RHOSG</name>
<dbReference type="RefSeq" id="WP_064074503.1">
    <property type="nucleotide sequence ID" value="NZ_CP096566.1"/>
</dbReference>
<gene>
    <name evidence="3" type="ORF">M0639_30715</name>
</gene>
<dbReference type="Proteomes" id="UP000831484">
    <property type="component" value="Plasmid pdjl-6-3"/>
</dbReference>
<feature type="transmembrane region" description="Helical" evidence="2">
    <location>
        <begin position="47"/>
        <end position="67"/>
    </location>
</feature>
<dbReference type="AlphaFoldDB" id="A0AB38RP52"/>